<evidence type="ECO:0000313" key="3">
    <source>
        <dbReference type="Proteomes" id="UP000823757"/>
    </source>
</evidence>
<accession>A0A9D9NHZ4</accession>
<sequence length="295" mass="32815">MRNFLRNILMLILSMNCGLAIAQTIVQPKIMVIPYTKEGEDIRTVLENDATKRIALAKIKEAFDERNVSTIDFVARLKAANTANVMNMDNQADVKSAIIDMSGADIYVEAEILCQQDIVQGQNKPETRVKINLTAYDIATGASLANKIGECGPFYTDDIAKLSMKAISSIADDFLNTIQTKFTEMAENGRSIMMYITFDANSAFTMESEVGNDGLTLQDEIELWIDANSYNNNYHLQGVSPLNMVFDDIRLPFVDENGATYTVGKYSMAVLKFFRSLGISISRSLKGNTLYITIK</sequence>
<evidence type="ECO:0000256" key="1">
    <source>
        <dbReference type="SAM" id="SignalP"/>
    </source>
</evidence>
<feature type="signal peptide" evidence="1">
    <location>
        <begin position="1"/>
        <end position="22"/>
    </location>
</feature>
<dbReference type="AlphaFoldDB" id="A0A9D9NHZ4"/>
<dbReference type="InterPro" id="IPR046173">
    <property type="entry name" value="DUF6175"/>
</dbReference>
<comment type="caution">
    <text evidence="2">The sequence shown here is derived from an EMBL/GenBank/DDBJ whole genome shotgun (WGS) entry which is preliminary data.</text>
</comment>
<dbReference type="Proteomes" id="UP000823757">
    <property type="component" value="Unassembled WGS sequence"/>
</dbReference>
<organism evidence="2 3">
    <name type="scientific">Candidatus Cryptobacteroides faecigallinarum</name>
    <dbReference type="NCBI Taxonomy" id="2840763"/>
    <lineage>
        <taxon>Bacteria</taxon>
        <taxon>Pseudomonadati</taxon>
        <taxon>Bacteroidota</taxon>
        <taxon>Bacteroidia</taxon>
        <taxon>Bacteroidales</taxon>
        <taxon>Candidatus Cryptobacteroides</taxon>
    </lineage>
</organism>
<protein>
    <recommendedName>
        <fullName evidence="4">Lipoprotein</fullName>
    </recommendedName>
</protein>
<reference evidence="2" key="2">
    <citation type="journal article" date="2021" name="PeerJ">
        <title>Extensive microbial diversity within the chicken gut microbiome revealed by metagenomics and culture.</title>
        <authorList>
            <person name="Gilroy R."/>
            <person name="Ravi A."/>
            <person name="Getino M."/>
            <person name="Pursley I."/>
            <person name="Horton D.L."/>
            <person name="Alikhan N.F."/>
            <person name="Baker D."/>
            <person name="Gharbi K."/>
            <person name="Hall N."/>
            <person name="Watson M."/>
            <person name="Adriaenssens E.M."/>
            <person name="Foster-Nyarko E."/>
            <person name="Jarju S."/>
            <person name="Secka A."/>
            <person name="Antonio M."/>
            <person name="Oren A."/>
            <person name="Chaudhuri R.R."/>
            <person name="La Ragione R."/>
            <person name="Hildebrand F."/>
            <person name="Pallen M.J."/>
        </authorList>
    </citation>
    <scope>NUCLEOTIDE SEQUENCE</scope>
    <source>
        <strain evidence="2">B1-13419</strain>
    </source>
</reference>
<dbReference type="Pfam" id="PF19672">
    <property type="entry name" value="DUF6175"/>
    <property type="match status" value="1"/>
</dbReference>
<dbReference type="EMBL" id="JADIMD010000009">
    <property type="protein sequence ID" value="MBO8473793.1"/>
    <property type="molecule type" value="Genomic_DNA"/>
</dbReference>
<feature type="chain" id="PRO_5038405071" description="Lipoprotein" evidence="1">
    <location>
        <begin position="23"/>
        <end position="295"/>
    </location>
</feature>
<reference evidence="2" key="1">
    <citation type="submission" date="2020-10" db="EMBL/GenBank/DDBJ databases">
        <authorList>
            <person name="Gilroy R."/>
        </authorList>
    </citation>
    <scope>NUCLEOTIDE SEQUENCE</scope>
    <source>
        <strain evidence="2">B1-13419</strain>
    </source>
</reference>
<name>A0A9D9NHZ4_9BACT</name>
<gene>
    <name evidence="2" type="ORF">IAB91_00685</name>
</gene>
<proteinExistence type="predicted"/>
<evidence type="ECO:0008006" key="4">
    <source>
        <dbReference type="Google" id="ProtNLM"/>
    </source>
</evidence>
<keyword evidence="1" id="KW-0732">Signal</keyword>
<evidence type="ECO:0000313" key="2">
    <source>
        <dbReference type="EMBL" id="MBO8473793.1"/>
    </source>
</evidence>